<organism evidence="1 2">
    <name type="scientific">Stylosanthes scabra</name>
    <dbReference type="NCBI Taxonomy" id="79078"/>
    <lineage>
        <taxon>Eukaryota</taxon>
        <taxon>Viridiplantae</taxon>
        <taxon>Streptophyta</taxon>
        <taxon>Embryophyta</taxon>
        <taxon>Tracheophyta</taxon>
        <taxon>Spermatophyta</taxon>
        <taxon>Magnoliopsida</taxon>
        <taxon>eudicotyledons</taxon>
        <taxon>Gunneridae</taxon>
        <taxon>Pentapetalae</taxon>
        <taxon>rosids</taxon>
        <taxon>fabids</taxon>
        <taxon>Fabales</taxon>
        <taxon>Fabaceae</taxon>
        <taxon>Papilionoideae</taxon>
        <taxon>50 kb inversion clade</taxon>
        <taxon>dalbergioids sensu lato</taxon>
        <taxon>Dalbergieae</taxon>
        <taxon>Pterocarpus clade</taxon>
        <taxon>Stylosanthes</taxon>
    </lineage>
</organism>
<sequence length="116" mass="13508">MMMMMLRRIYIHEYEDDIWDEDDDHDIDGLNVTNCCEVLIIGNNLKSFTYNGDCMNKYFLHRSTLVTDASIEVQEPPECYLDSGNIWEIGLPFELSQPRSIQISQNAPKCGETFYV</sequence>
<dbReference type="EMBL" id="JASCZI010211577">
    <property type="protein sequence ID" value="MED6194663.1"/>
    <property type="molecule type" value="Genomic_DNA"/>
</dbReference>
<accession>A0ABU6XDH6</accession>
<reference evidence="1 2" key="1">
    <citation type="journal article" date="2023" name="Plants (Basel)">
        <title>Bridging the Gap: Combining Genomics and Transcriptomics Approaches to Understand Stylosanthes scabra, an Orphan Legume from the Brazilian Caatinga.</title>
        <authorList>
            <person name="Ferreira-Neto J.R.C."/>
            <person name="da Silva M.D."/>
            <person name="Binneck E."/>
            <person name="de Melo N.F."/>
            <person name="da Silva R.H."/>
            <person name="de Melo A.L.T.M."/>
            <person name="Pandolfi V."/>
            <person name="Bustamante F.O."/>
            <person name="Brasileiro-Vidal A.C."/>
            <person name="Benko-Iseppon A.M."/>
        </authorList>
    </citation>
    <scope>NUCLEOTIDE SEQUENCE [LARGE SCALE GENOMIC DNA]</scope>
    <source>
        <tissue evidence="1">Leaves</tissue>
    </source>
</reference>
<proteinExistence type="predicted"/>
<gene>
    <name evidence="1" type="ORF">PIB30_030616</name>
</gene>
<evidence type="ECO:0000313" key="1">
    <source>
        <dbReference type="EMBL" id="MED6194663.1"/>
    </source>
</evidence>
<dbReference type="Proteomes" id="UP001341840">
    <property type="component" value="Unassembled WGS sequence"/>
</dbReference>
<comment type="caution">
    <text evidence="1">The sequence shown here is derived from an EMBL/GenBank/DDBJ whole genome shotgun (WGS) entry which is preliminary data.</text>
</comment>
<evidence type="ECO:0000313" key="2">
    <source>
        <dbReference type="Proteomes" id="UP001341840"/>
    </source>
</evidence>
<keyword evidence="2" id="KW-1185">Reference proteome</keyword>
<protein>
    <submittedName>
        <fullName evidence="1">Uncharacterized protein</fullName>
    </submittedName>
</protein>
<name>A0ABU6XDH6_9FABA</name>